<dbReference type="SUPFAM" id="SSF55781">
    <property type="entry name" value="GAF domain-like"/>
    <property type="match status" value="1"/>
</dbReference>
<dbReference type="InterPro" id="IPR050956">
    <property type="entry name" value="2C_system_His_kinase"/>
</dbReference>
<dbReference type="InterPro" id="IPR036890">
    <property type="entry name" value="HATPase_C_sf"/>
</dbReference>
<feature type="region of interest" description="Disordered" evidence="4">
    <location>
        <begin position="775"/>
        <end position="823"/>
    </location>
</feature>
<dbReference type="Gene3D" id="1.10.287.130">
    <property type="match status" value="1"/>
</dbReference>
<dbReference type="InterPro" id="IPR000014">
    <property type="entry name" value="PAS"/>
</dbReference>
<dbReference type="CDD" id="cd00082">
    <property type="entry name" value="HisKA"/>
    <property type="match status" value="1"/>
</dbReference>
<dbReference type="PROSITE" id="PS50112">
    <property type="entry name" value="PAS"/>
    <property type="match status" value="1"/>
</dbReference>
<dbReference type="SUPFAM" id="SSF47384">
    <property type="entry name" value="Homodimeric domain of signal transducing histidine kinase"/>
    <property type="match status" value="1"/>
</dbReference>
<dbReference type="PANTHER" id="PTHR43719">
    <property type="entry name" value="TWO-COMPONENT HISTIDINE KINASE"/>
    <property type="match status" value="1"/>
</dbReference>
<dbReference type="InterPro" id="IPR036097">
    <property type="entry name" value="HisK_dim/P_sf"/>
</dbReference>
<feature type="domain" description="PAS" evidence="7">
    <location>
        <begin position="340"/>
        <end position="411"/>
    </location>
</feature>
<dbReference type="SUPFAM" id="SSF55785">
    <property type="entry name" value="PYP-like sensor domain (PAS domain)"/>
    <property type="match status" value="1"/>
</dbReference>
<dbReference type="PANTHER" id="PTHR43719:SF30">
    <property type="entry name" value="TWO-COMPONENT SYSTEM RESPONSE REGULATOR"/>
    <property type="match status" value="1"/>
</dbReference>
<dbReference type="SMART" id="SM00091">
    <property type="entry name" value="PAS"/>
    <property type="match status" value="1"/>
</dbReference>
<dbReference type="GO" id="GO:0000155">
    <property type="term" value="F:phosphorelay sensor kinase activity"/>
    <property type="evidence" value="ECO:0007669"/>
    <property type="project" value="InterPro"/>
</dbReference>
<evidence type="ECO:0000313" key="8">
    <source>
        <dbReference type="EMBL" id="KAK0663789.1"/>
    </source>
</evidence>
<dbReference type="Pfam" id="PF00512">
    <property type="entry name" value="HisKA"/>
    <property type="match status" value="1"/>
</dbReference>
<feature type="modified residue" description="4-aspartylphosphate" evidence="2">
    <location>
        <position position="934"/>
    </location>
</feature>
<dbReference type="Gene3D" id="3.30.450.40">
    <property type="match status" value="1"/>
</dbReference>
<dbReference type="PROSITE" id="PS50109">
    <property type="entry name" value="HIS_KIN"/>
    <property type="match status" value="1"/>
</dbReference>
<dbReference type="Gene3D" id="3.40.50.2300">
    <property type="match status" value="1"/>
</dbReference>
<dbReference type="Pfam" id="PF00072">
    <property type="entry name" value="Response_reg"/>
    <property type="match status" value="1"/>
</dbReference>
<dbReference type="Gene3D" id="3.30.450.20">
    <property type="entry name" value="PAS domain"/>
    <property type="match status" value="2"/>
</dbReference>
<keyword evidence="3" id="KW-0175">Coiled coil</keyword>
<dbReference type="CDD" id="cd00130">
    <property type="entry name" value="PAS"/>
    <property type="match status" value="1"/>
</dbReference>
<dbReference type="InterPro" id="IPR011006">
    <property type="entry name" value="CheY-like_superfamily"/>
</dbReference>
<dbReference type="PROSITE" id="PS50110">
    <property type="entry name" value="RESPONSE_REGULATORY"/>
    <property type="match status" value="1"/>
</dbReference>
<comment type="caution">
    <text evidence="8">The sequence shown here is derived from an EMBL/GenBank/DDBJ whole genome shotgun (WGS) entry which is preliminary data.</text>
</comment>
<accession>A0AA39Z465</accession>
<reference evidence="8" key="1">
    <citation type="submission" date="2023-06" db="EMBL/GenBank/DDBJ databases">
        <title>Multi-omics analyses reveal the molecular pathogenesis toolkit of Lasiodiplodia hormozganensis, a cross-kingdom pathogen.</title>
        <authorList>
            <person name="Felix C."/>
            <person name="Meneses R."/>
            <person name="Goncalves M.F.M."/>
            <person name="Tilleman L."/>
            <person name="Duarte A.S."/>
            <person name="Jorrin-Novo J.V."/>
            <person name="Van De Peer Y."/>
            <person name="Deforce D."/>
            <person name="Van Nieuwerburgh F."/>
            <person name="Esteves A.C."/>
            <person name="Alves A."/>
        </authorList>
    </citation>
    <scope>NUCLEOTIDE SEQUENCE</scope>
    <source>
        <strain evidence="8">CBS 339.90</strain>
    </source>
</reference>
<evidence type="ECO:0000259" key="6">
    <source>
        <dbReference type="PROSITE" id="PS50110"/>
    </source>
</evidence>
<evidence type="ECO:0000256" key="4">
    <source>
        <dbReference type="SAM" id="MobiDB-lite"/>
    </source>
</evidence>
<keyword evidence="8" id="KW-0808">Transferase</keyword>
<dbReference type="InterPro" id="IPR004358">
    <property type="entry name" value="Sig_transdc_His_kin-like_C"/>
</dbReference>
<dbReference type="InterPro" id="IPR003661">
    <property type="entry name" value="HisK_dim/P_dom"/>
</dbReference>
<sequence length="1010" mass="113137">MRDPNPSVLFWGKEVVMIYNEAYIELIDQMHPMAMGKSARAVFKDYWNHFVPVVSRNMLTGEAVPEKDLLIFLQRSNILEETYFSFTFLPVVDDQGNVVGHYEPVTENTKQVISERRLSTLLRLSEETSTARTLDAFWRSILQALSDNDKDVPFATIYAVEDDGDSSDCSSLSSIKSVVGECSLKGSLGVPEGHPAAPPRLDLLEGIEAFIPYLHEAVDLRKPTFVDLADPAFPMNLLNGINWRGFGDPCKSLVICPIMPTTSRNVLGFLIVGLNSRRPYDDDYQQFMSVTGRLLATSLAFVVLHEEEIRSREKMIVQAELMKAQLAEQLDITRKEVARNEKKFQRFAERADVAIFIVGSDGHYTYRNQSWFEIFQLEDDDLDVRDAWPRLCYDEDLPKCEEFFRRLMVENCAITFELRLRRSWTPAVDDPALIATDGHSEQSVWILCSAYPEISDSGEIKEIVGCVTDISRQKWGEWLQKQRTEDVLKSKRQLENFIDTTSHEMRNPLGAIIQCADGIIASHESYIKSIRTLSETERRLLESGIDAAQTISQCSQHMKCIVDDVLTMSKVDSGLLVMTPVDSQPEIIGQHAIKMFKAEAKAVGVHLTFTVDPSFRQSGLDWVSLDPTRVLQIIINLITNAIKFTKLESRRIVTLSLGASMERPSRCIVCDIDYIRTSAAPEAPSLVADWAKGECGFIQFAIQDTGRGLTDDEKDLLFTRFSQASPRTHIRYGGSGLGLFISRRLTEMQGGAIGFSSRTRAGSTFSFYIKARRSTPPKPLDAMASGPDPDEMSDVLSPLTPVGSADDELIKTPPPPPLVHSPVRARSDSLERYLEEDCSPAKRPSLHRPHSSLSDPLHVLLVEDNLINQRVLANQLRNKGCFVSVANHGVEALEFLRRTTYASPSYVTPASTNDNSDGSGSFPPVMALDVILMDWEMPVMDGLSAVKEIRRMQKEGMLRGHVPVIAVTANVRNEQINQATEAGMDDVVSKPFRVPELCKRMRSLIIQLKG</sequence>
<keyword evidence="9" id="KW-1185">Reference proteome</keyword>
<protein>
    <submittedName>
        <fullName evidence="8">Histidine kinase 5</fullName>
    </submittedName>
</protein>
<feature type="domain" description="Histidine kinase" evidence="5">
    <location>
        <begin position="500"/>
        <end position="773"/>
    </location>
</feature>
<dbReference type="SUPFAM" id="SSF52172">
    <property type="entry name" value="CheY-like"/>
    <property type="match status" value="1"/>
</dbReference>
<gene>
    <name evidence="8" type="primary">HK5</name>
    <name evidence="8" type="ORF">DIS24_g870</name>
</gene>
<dbReference type="Pfam" id="PF02518">
    <property type="entry name" value="HATPase_c"/>
    <property type="match status" value="1"/>
</dbReference>
<proteinExistence type="predicted"/>
<dbReference type="Pfam" id="PF13188">
    <property type="entry name" value="PAS_8"/>
    <property type="match status" value="1"/>
</dbReference>
<organism evidence="8 9">
    <name type="scientific">Lasiodiplodia hormozganensis</name>
    <dbReference type="NCBI Taxonomy" id="869390"/>
    <lineage>
        <taxon>Eukaryota</taxon>
        <taxon>Fungi</taxon>
        <taxon>Dikarya</taxon>
        <taxon>Ascomycota</taxon>
        <taxon>Pezizomycotina</taxon>
        <taxon>Dothideomycetes</taxon>
        <taxon>Dothideomycetes incertae sedis</taxon>
        <taxon>Botryosphaeriales</taxon>
        <taxon>Botryosphaeriaceae</taxon>
        <taxon>Lasiodiplodia</taxon>
    </lineage>
</organism>
<evidence type="ECO:0000259" key="7">
    <source>
        <dbReference type="PROSITE" id="PS50112"/>
    </source>
</evidence>
<dbReference type="Proteomes" id="UP001175001">
    <property type="component" value="Unassembled WGS sequence"/>
</dbReference>
<dbReference type="InterPro" id="IPR029016">
    <property type="entry name" value="GAF-like_dom_sf"/>
</dbReference>
<evidence type="ECO:0000313" key="9">
    <source>
        <dbReference type="Proteomes" id="UP001175001"/>
    </source>
</evidence>
<evidence type="ECO:0000256" key="3">
    <source>
        <dbReference type="SAM" id="Coils"/>
    </source>
</evidence>
<dbReference type="PRINTS" id="PR00344">
    <property type="entry name" value="BCTRLSENSOR"/>
</dbReference>
<dbReference type="InterPro" id="IPR003594">
    <property type="entry name" value="HATPase_dom"/>
</dbReference>
<dbReference type="SMART" id="SM00387">
    <property type="entry name" value="HATPase_c"/>
    <property type="match status" value="1"/>
</dbReference>
<dbReference type="InterPro" id="IPR001789">
    <property type="entry name" value="Sig_transdc_resp-reg_receiver"/>
</dbReference>
<feature type="coiled-coil region" evidence="3">
    <location>
        <begin position="316"/>
        <end position="343"/>
    </location>
</feature>
<dbReference type="InterPro" id="IPR005467">
    <property type="entry name" value="His_kinase_dom"/>
</dbReference>
<name>A0AA39Z465_9PEZI</name>
<dbReference type="InterPro" id="IPR035965">
    <property type="entry name" value="PAS-like_dom_sf"/>
</dbReference>
<keyword evidence="8" id="KW-0418">Kinase</keyword>
<dbReference type="SMART" id="SM00388">
    <property type="entry name" value="HisKA"/>
    <property type="match status" value="1"/>
</dbReference>
<dbReference type="EMBL" id="JAUJDW010000003">
    <property type="protein sequence ID" value="KAK0663789.1"/>
    <property type="molecule type" value="Genomic_DNA"/>
</dbReference>
<evidence type="ECO:0000256" key="1">
    <source>
        <dbReference type="ARBA" id="ARBA00022553"/>
    </source>
</evidence>
<dbReference type="CDD" id="cd17546">
    <property type="entry name" value="REC_hyHK_CKI1_RcsC-like"/>
    <property type="match status" value="1"/>
</dbReference>
<keyword evidence="1 2" id="KW-0597">Phosphoprotein</keyword>
<dbReference type="SMART" id="SM00448">
    <property type="entry name" value="REC"/>
    <property type="match status" value="1"/>
</dbReference>
<evidence type="ECO:0000256" key="2">
    <source>
        <dbReference type="PROSITE-ProRule" id="PRU00169"/>
    </source>
</evidence>
<evidence type="ECO:0000259" key="5">
    <source>
        <dbReference type="PROSITE" id="PS50109"/>
    </source>
</evidence>
<dbReference type="SUPFAM" id="SSF55874">
    <property type="entry name" value="ATPase domain of HSP90 chaperone/DNA topoisomerase II/histidine kinase"/>
    <property type="match status" value="1"/>
</dbReference>
<feature type="domain" description="Response regulatory" evidence="6">
    <location>
        <begin position="858"/>
        <end position="1005"/>
    </location>
</feature>
<dbReference type="Gene3D" id="3.30.565.10">
    <property type="entry name" value="Histidine kinase-like ATPase, C-terminal domain"/>
    <property type="match status" value="1"/>
</dbReference>
<dbReference type="AlphaFoldDB" id="A0AA39Z465"/>